<dbReference type="OrthoDB" id="5078127at2"/>
<sequence length="110" mass="12379">MSAVNDPQVWTLIGVFTTIMLGAMTLMTVQINRTIAASINGLRGEMIGRFDGVHGRIDGVHHRIDGVHHRIDGLHSEMNARFDTMDTKFEHLDRDVTALSRHIWRDTTGD</sequence>
<reference evidence="2 3" key="1">
    <citation type="submission" date="2019-07" db="EMBL/GenBank/DDBJ databases">
        <authorList>
            <person name="Zhao L.H."/>
        </authorList>
    </citation>
    <scope>NUCLEOTIDE SEQUENCE [LARGE SCALE GENOMIC DNA]</scope>
    <source>
        <strain evidence="2 3">Co35</strain>
    </source>
</reference>
<keyword evidence="1" id="KW-1133">Transmembrane helix</keyword>
<keyword evidence="1" id="KW-0812">Transmembrane</keyword>
<gene>
    <name evidence="2" type="ORF">FNM00_01495</name>
</gene>
<protein>
    <recommendedName>
        <fullName evidence="4">DUF2746 domain-containing protein</fullName>
    </recommendedName>
</protein>
<dbReference type="Proteomes" id="UP000316988">
    <property type="component" value="Unassembled WGS sequence"/>
</dbReference>
<evidence type="ECO:0000313" key="3">
    <source>
        <dbReference type="Proteomes" id="UP000316988"/>
    </source>
</evidence>
<evidence type="ECO:0008006" key="4">
    <source>
        <dbReference type="Google" id="ProtNLM"/>
    </source>
</evidence>
<accession>A0A554SPL2</accession>
<organism evidence="2 3">
    <name type="scientific">Aeromicrobium piscarium</name>
    <dbReference type="NCBI Taxonomy" id="2590901"/>
    <lineage>
        <taxon>Bacteria</taxon>
        <taxon>Bacillati</taxon>
        <taxon>Actinomycetota</taxon>
        <taxon>Actinomycetes</taxon>
        <taxon>Propionibacteriales</taxon>
        <taxon>Nocardioidaceae</taxon>
        <taxon>Aeromicrobium</taxon>
    </lineage>
</organism>
<comment type="caution">
    <text evidence="2">The sequence shown here is derived from an EMBL/GenBank/DDBJ whole genome shotgun (WGS) entry which is preliminary data.</text>
</comment>
<keyword evidence="3" id="KW-1185">Reference proteome</keyword>
<evidence type="ECO:0000256" key="1">
    <source>
        <dbReference type="SAM" id="Phobius"/>
    </source>
</evidence>
<dbReference type="AlphaFoldDB" id="A0A554SPL2"/>
<proteinExistence type="predicted"/>
<dbReference type="RefSeq" id="WP_143911243.1">
    <property type="nucleotide sequence ID" value="NZ_VLNT01000001.1"/>
</dbReference>
<keyword evidence="1" id="KW-0472">Membrane</keyword>
<dbReference type="EMBL" id="VLNT01000001">
    <property type="protein sequence ID" value="TSD68295.1"/>
    <property type="molecule type" value="Genomic_DNA"/>
</dbReference>
<dbReference type="Gene3D" id="1.20.58.130">
    <property type="match status" value="1"/>
</dbReference>
<name>A0A554SPL2_9ACTN</name>
<feature type="transmembrane region" description="Helical" evidence="1">
    <location>
        <begin position="12"/>
        <end position="29"/>
    </location>
</feature>
<evidence type="ECO:0000313" key="2">
    <source>
        <dbReference type="EMBL" id="TSD68295.1"/>
    </source>
</evidence>